<dbReference type="Proteomes" id="UP000053660">
    <property type="component" value="Unassembled WGS sequence"/>
</dbReference>
<feature type="chain" id="PRO_5002060478" description="Neurochondrin" evidence="1">
    <location>
        <begin position="25"/>
        <end position="267"/>
    </location>
</feature>
<gene>
    <name evidence="2" type="ORF">OESDEN_25521</name>
</gene>
<name>A0A0B1RP87_OESDE</name>
<evidence type="ECO:0008006" key="4">
    <source>
        <dbReference type="Google" id="ProtNLM"/>
    </source>
</evidence>
<accession>A0A0B1RP87</accession>
<organism evidence="2 3">
    <name type="scientific">Oesophagostomum dentatum</name>
    <name type="common">Nodular worm</name>
    <dbReference type="NCBI Taxonomy" id="61180"/>
    <lineage>
        <taxon>Eukaryota</taxon>
        <taxon>Metazoa</taxon>
        <taxon>Ecdysozoa</taxon>
        <taxon>Nematoda</taxon>
        <taxon>Chromadorea</taxon>
        <taxon>Rhabditida</taxon>
        <taxon>Rhabditina</taxon>
        <taxon>Rhabditomorpha</taxon>
        <taxon>Strongyloidea</taxon>
        <taxon>Strongylidae</taxon>
        <taxon>Oesophagostomum</taxon>
    </lineage>
</organism>
<evidence type="ECO:0000256" key="1">
    <source>
        <dbReference type="SAM" id="SignalP"/>
    </source>
</evidence>
<evidence type="ECO:0000313" key="2">
    <source>
        <dbReference type="EMBL" id="KHJ74863.1"/>
    </source>
</evidence>
<sequence length="267" mass="29587">MVISVVNLNLSLLGLLHISLEGRSDDGTGSVDVRRARLALRTIINGANRCKRFAESVSPECLTLFRALLRIPELRTETFAALVALGRPMRTACGLEDSYSKLLGELFLLWESKDVSDTDRSWLSALTSMHLEEDYGFLSSCFADLSSDEFTALLHITEVLMDSSHAENVTKAHPNNISFCVDLLERAVYDIAEGATPERRSAYIEQIAYSIEILASAALRGSEFSSRLLDQPAAVELIVDILECVLDAQWLDENEQLNNNNEPAHPD</sequence>
<keyword evidence="3" id="KW-1185">Reference proteome</keyword>
<feature type="signal peptide" evidence="1">
    <location>
        <begin position="1"/>
        <end position="24"/>
    </location>
</feature>
<dbReference type="AlphaFoldDB" id="A0A0B1RP87"/>
<proteinExistence type="predicted"/>
<keyword evidence="1" id="KW-0732">Signal</keyword>
<reference evidence="2 3" key="1">
    <citation type="submission" date="2014-03" db="EMBL/GenBank/DDBJ databases">
        <title>Draft genome of the hookworm Oesophagostomum dentatum.</title>
        <authorList>
            <person name="Mitreva M."/>
        </authorList>
    </citation>
    <scope>NUCLEOTIDE SEQUENCE [LARGE SCALE GENOMIC DNA]</scope>
    <source>
        <strain evidence="2 3">OD-Hann</strain>
    </source>
</reference>
<dbReference type="OrthoDB" id="379794at2759"/>
<dbReference type="EMBL" id="KN613311">
    <property type="protein sequence ID" value="KHJ74863.1"/>
    <property type="molecule type" value="Genomic_DNA"/>
</dbReference>
<evidence type="ECO:0000313" key="3">
    <source>
        <dbReference type="Proteomes" id="UP000053660"/>
    </source>
</evidence>
<protein>
    <recommendedName>
        <fullName evidence="4">Neurochondrin</fullName>
    </recommendedName>
</protein>
<feature type="non-terminal residue" evidence="2">
    <location>
        <position position="267"/>
    </location>
</feature>